<feature type="transmembrane region" description="Helical" evidence="1">
    <location>
        <begin position="164"/>
        <end position="183"/>
    </location>
</feature>
<proteinExistence type="predicted"/>
<feature type="transmembrane region" description="Helical" evidence="1">
    <location>
        <begin position="99"/>
        <end position="122"/>
    </location>
</feature>
<sequence length="185" mass="20774">MSTILSDPTFLKAFAALNVTSLAAIGGAATGMYIFSIPTILTAQRSDSSTLTMLKQFHHLITLGRKYMQNGAKIQALALCLLTWLFYRHPDPDISRLGKFFLMALVVLVQVAWYEVVFVFPINDKLVEMEGRLEKVCGEEEKGEMDRAMREEVLGLLEDWRKWHFGRIVIPFAAVGVVFAGLLSM</sequence>
<protein>
    <recommendedName>
        <fullName evidence="4">DUF1772-domain-containing protein</fullName>
    </recommendedName>
</protein>
<evidence type="ECO:0008006" key="4">
    <source>
        <dbReference type="Google" id="ProtNLM"/>
    </source>
</evidence>
<dbReference type="AlphaFoldDB" id="A0A9Q9EIK6"/>
<keyword evidence="3" id="KW-1185">Reference proteome</keyword>
<evidence type="ECO:0000256" key="1">
    <source>
        <dbReference type="SAM" id="Phobius"/>
    </source>
</evidence>
<dbReference type="Pfam" id="PF08592">
    <property type="entry name" value="Anthrone_oxy"/>
    <property type="match status" value="1"/>
</dbReference>
<reference evidence="2" key="1">
    <citation type="submission" date="2022-06" db="EMBL/GenBank/DDBJ databases">
        <title>Complete genome sequences of two strains of the flax pathogen Septoria linicola.</title>
        <authorList>
            <person name="Lapalu N."/>
            <person name="Simon A."/>
            <person name="Demenou B."/>
            <person name="Paumier D."/>
            <person name="Guillot M.-P."/>
            <person name="Gout L."/>
            <person name="Valade R."/>
        </authorList>
    </citation>
    <scope>NUCLEOTIDE SEQUENCE</scope>
    <source>
        <strain evidence="2">SE15195</strain>
    </source>
</reference>
<keyword evidence="1" id="KW-0472">Membrane</keyword>
<dbReference type="InterPro" id="IPR013901">
    <property type="entry name" value="Anthrone_oxy"/>
</dbReference>
<dbReference type="EMBL" id="CP099421">
    <property type="protein sequence ID" value="USW52125.1"/>
    <property type="molecule type" value="Genomic_DNA"/>
</dbReference>
<name>A0A9Q9EIK6_9PEZI</name>
<gene>
    <name evidence="2" type="ORF">Slin15195_G054440</name>
</gene>
<dbReference type="Proteomes" id="UP001056384">
    <property type="component" value="Chromosome 4"/>
</dbReference>
<keyword evidence="1" id="KW-0812">Transmembrane</keyword>
<accession>A0A9Q9EIK6</accession>
<organism evidence="2 3">
    <name type="scientific">Septoria linicola</name>
    <dbReference type="NCBI Taxonomy" id="215465"/>
    <lineage>
        <taxon>Eukaryota</taxon>
        <taxon>Fungi</taxon>
        <taxon>Dikarya</taxon>
        <taxon>Ascomycota</taxon>
        <taxon>Pezizomycotina</taxon>
        <taxon>Dothideomycetes</taxon>
        <taxon>Dothideomycetidae</taxon>
        <taxon>Mycosphaerellales</taxon>
        <taxon>Mycosphaerellaceae</taxon>
        <taxon>Septoria</taxon>
    </lineage>
</organism>
<keyword evidence="1" id="KW-1133">Transmembrane helix</keyword>
<evidence type="ECO:0000313" key="2">
    <source>
        <dbReference type="EMBL" id="USW52125.1"/>
    </source>
</evidence>
<evidence type="ECO:0000313" key="3">
    <source>
        <dbReference type="Proteomes" id="UP001056384"/>
    </source>
</evidence>